<protein>
    <submittedName>
        <fullName evidence="1">Uncharacterized protein</fullName>
    </submittedName>
</protein>
<dbReference type="EMBL" id="LANV01000001">
    <property type="protein sequence ID" value="KJV65157.1"/>
    <property type="molecule type" value="Genomic_DNA"/>
</dbReference>
<organism evidence="1 2">
    <name type="scientific">Anaplasma phagocytophilum str. ApMUC09</name>
    <dbReference type="NCBI Taxonomy" id="1359152"/>
    <lineage>
        <taxon>Bacteria</taxon>
        <taxon>Pseudomonadati</taxon>
        <taxon>Pseudomonadota</taxon>
        <taxon>Alphaproteobacteria</taxon>
        <taxon>Rickettsiales</taxon>
        <taxon>Anaplasmataceae</taxon>
        <taxon>Anaplasma</taxon>
        <taxon>phagocytophilum group</taxon>
    </lineage>
</organism>
<sequence length="124" mass="14373">MTHKKKLQHHNILNNELRCLQQKHTIESCGSWMRYVTQARVVNPSSSKKSYGFCNASERDYVVILEDLRKAFKKYICGELERMLYCTSFLKVSCLMYRFSTLSSIVTADHGLLLDKFGICVLVI</sequence>
<dbReference type="PATRIC" id="fig|1359152.3.peg.997"/>
<dbReference type="Proteomes" id="UP000033441">
    <property type="component" value="Unassembled WGS sequence"/>
</dbReference>
<dbReference type="AlphaFoldDB" id="A0A0F3NBS9"/>
<proteinExistence type="predicted"/>
<evidence type="ECO:0000313" key="1">
    <source>
        <dbReference type="EMBL" id="KJV65157.1"/>
    </source>
</evidence>
<name>A0A0F3NBS9_ANAPH</name>
<accession>A0A0F3NBS9</accession>
<gene>
    <name evidence="1" type="ORF">APHMUC_0949</name>
</gene>
<comment type="caution">
    <text evidence="1">The sequence shown here is derived from an EMBL/GenBank/DDBJ whole genome shotgun (WGS) entry which is preliminary data.</text>
</comment>
<reference evidence="1 2" key="1">
    <citation type="submission" date="2015-02" db="EMBL/GenBank/DDBJ databases">
        <title>Genome Sequencing of Rickettsiales.</title>
        <authorList>
            <person name="Daugherty S.C."/>
            <person name="Su Q."/>
            <person name="Abolude K."/>
            <person name="Beier-Sexton M."/>
            <person name="Carlyon J.A."/>
            <person name="Carter R."/>
            <person name="Day N.P."/>
            <person name="Dumler S.J."/>
            <person name="Dyachenko V."/>
            <person name="Godinez A."/>
            <person name="Kurtti T.J."/>
            <person name="Lichay M."/>
            <person name="Mullins K.E."/>
            <person name="Ott S."/>
            <person name="Pappas-Brown V."/>
            <person name="Paris D.H."/>
            <person name="Patel P."/>
            <person name="Richards A.L."/>
            <person name="Sadzewicz L."/>
            <person name="Sears K."/>
            <person name="Seidman D."/>
            <person name="Sengamalay N."/>
            <person name="Stenos J."/>
            <person name="Tallon L.J."/>
            <person name="Vincent G."/>
            <person name="Fraser C.M."/>
            <person name="Munderloh U."/>
            <person name="Dunning-Hotopp J.C."/>
        </authorList>
    </citation>
    <scope>NUCLEOTIDE SEQUENCE [LARGE SCALE GENOMIC DNA]</scope>
    <source>
        <strain evidence="1 2">ApMUC09</strain>
    </source>
</reference>
<evidence type="ECO:0000313" key="2">
    <source>
        <dbReference type="Proteomes" id="UP000033441"/>
    </source>
</evidence>